<dbReference type="InterPro" id="IPR001279">
    <property type="entry name" value="Metallo-B-lactamas"/>
</dbReference>
<feature type="domain" description="Metallo-beta-lactamase" evidence="1">
    <location>
        <begin position="121"/>
        <end position="319"/>
    </location>
</feature>
<evidence type="ECO:0000313" key="3">
    <source>
        <dbReference type="Proteomes" id="UP000199371"/>
    </source>
</evidence>
<protein>
    <submittedName>
        <fullName evidence="2">L-ascorbate metabolism protein UlaG, beta-lactamase superfamily</fullName>
    </submittedName>
</protein>
<gene>
    <name evidence="2" type="ORF">SAMN05660691_00853</name>
</gene>
<dbReference type="PANTHER" id="PTHR15032:SF4">
    <property type="entry name" value="N-ACYL-PHOSPHATIDYLETHANOLAMINE-HYDROLYZING PHOSPHOLIPASE D"/>
    <property type="match status" value="1"/>
</dbReference>
<dbReference type="EMBL" id="FNXF01000002">
    <property type="protein sequence ID" value="SEH67907.1"/>
    <property type="molecule type" value="Genomic_DNA"/>
</dbReference>
<dbReference type="Gene3D" id="3.60.15.10">
    <property type="entry name" value="Ribonuclease Z/Hydroxyacylglutathione hydrolase-like"/>
    <property type="match status" value="1"/>
</dbReference>
<dbReference type="STRING" id="173990.SAMN05660691_00853"/>
<name>A0A1H6JZ17_9GAMM</name>
<dbReference type="SUPFAM" id="SSF56281">
    <property type="entry name" value="Metallo-hydrolase/oxidoreductase"/>
    <property type="match status" value="1"/>
</dbReference>
<accession>A0A1H6JZ17</accession>
<dbReference type="Proteomes" id="UP000199371">
    <property type="component" value="Unassembled WGS sequence"/>
</dbReference>
<dbReference type="RefSeq" id="WP_092790550.1">
    <property type="nucleotide sequence ID" value="NZ_FNXF01000002.1"/>
</dbReference>
<evidence type="ECO:0000313" key="2">
    <source>
        <dbReference type="EMBL" id="SEH67907.1"/>
    </source>
</evidence>
<dbReference type="OrthoDB" id="9805728at2"/>
<dbReference type="GO" id="GO:0005737">
    <property type="term" value="C:cytoplasm"/>
    <property type="evidence" value="ECO:0007669"/>
    <property type="project" value="TreeGrafter"/>
</dbReference>
<dbReference type="AlphaFoldDB" id="A0A1H6JZ17"/>
<dbReference type="PROSITE" id="PS51257">
    <property type="entry name" value="PROKAR_LIPOPROTEIN"/>
    <property type="match status" value="1"/>
</dbReference>
<proteinExistence type="predicted"/>
<dbReference type="PANTHER" id="PTHR15032">
    <property type="entry name" value="N-ACYL-PHOSPHATIDYLETHANOLAMINE-HYDROLYZING PHOSPHOLIPASE D"/>
    <property type="match status" value="1"/>
</dbReference>
<dbReference type="Pfam" id="PF12706">
    <property type="entry name" value="Lactamase_B_2"/>
    <property type="match status" value="1"/>
</dbReference>
<dbReference type="InterPro" id="IPR036866">
    <property type="entry name" value="RibonucZ/Hydroxyglut_hydro"/>
</dbReference>
<reference evidence="3" key="1">
    <citation type="submission" date="2016-10" db="EMBL/GenBank/DDBJ databases">
        <authorList>
            <person name="Varghese N."/>
            <person name="Submissions S."/>
        </authorList>
    </citation>
    <scope>NUCLEOTIDE SEQUENCE [LARGE SCALE GENOMIC DNA]</scope>
    <source>
        <strain evidence="3">DSM 17616</strain>
    </source>
</reference>
<keyword evidence="3" id="KW-1185">Reference proteome</keyword>
<sequence length="365" mass="40664">MKLTLVSPTALLGSAVLLSACSTPNRVEQHLGADAVIEQVTEGEYKGMYRNLYRTPVEQRQYPANCEADCYPAHPAVSCKTPAQDCQYTGPQQSPALDTGFSLQWLGHASFLVNAPDGQQLLIDPVFGQFDWPVSWAQHFAGIIKRPYTPKLSAEQLAATNAVLYSHLHYDHFSHASIAQIGTAAKYYVPLGMANYMPKGGYNVVEQGWYSHSQLDGLNIHLVPAHHFNSRKLFNDHNQAMWGGWLLEHSGKTLFFAGDTGYSEHFKDIQQRYGDIDICLIPIASYHHDKDGDWYRYVHTTPEDALVAAAELGCKVMIPWGYGNASWQMGDHSSHSPLLRLLHMQQQLNSQVPLLILNEGDSVAL</sequence>
<evidence type="ECO:0000259" key="1">
    <source>
        <dbReference type="Pfam" id="PF12706"/>
    </source>
</evidence>
<organism evidence="2 3">
    <name type="scientific">Rheinheimera pacifica</name>
    <dbReference type="NCBI Taxonomy" id="173990"/>
    <lineage>
        <taxon>Bacteria</taxon>
        <taxon>Pseudomonadati</taxon>
        <taxon>Pseudomonadota</taxon>
        <taxon>Gammaproteobacteria</taxon>
        <taxon>Chromatiales</taxon>
        <taxon>Chromatiaceae</taxon>
        <taxon>Rheinheimera</taxon>
    </lineage>
</organism>